<gene>
    <name evidence="7" type="ORF">ACAOBT_LOCUS7097</name>
</gene>
<evidence type="ECO:0000256" key="2">
    <source>
        <dbReference type="ARBA" id="ARBA00007480"/>
    </source>
</evidence>
<comment type="subcellular location">
    <subcellularLocation>
        <location evidence="1">Secreted</location>
    </subcellularLocation>
</comment>
<sequence length="240" mass="28079">MDYVYMVFFVSIVGVCATPIFSSDKMQIGIPMEESFPEFSETDESDELDQPDQPYKLDCGEMPEYVLEEILGPAYNARYMSLKPPPKEESQKGGKRNIVYEAVDFFVDHDLDQEVGNQAAWDVTNHVKVARENNFRFKRELVFSQEWHCKQRIKWLDLGPDYFPRYLRTVECMSESCWFDIYKCKPKSFSVKLLKRKKGRCTTDPVGSRRGMSGLPRELREMWMWEERAVTFCCDCGIGN</sequence>
<name>A0A9P0K3S9_ACAOB</name>
<protein>
    <submittedName>
        <fullName evidence="7">Uncharacterized protein</fullName>
    </submittedName>
</protein>
<keyword evidence="3" id="KW-0217">Developmental protein</keyword>
<dbReference type="InterPro" id="IPR008717">
    <property type="entry name" value="Noggin"/>
</dbReference>
<proteinExistence type="inferred from homology"/>
<dbReference type="SUPFAM" id="SSF57501">
    <property type="entry name" value="Cystine-knot cytokines"/>
    <property type="match status" value="1"/>
</dbReference>
<dbReference type="AlphaFoldDB" id="A0A9P0K3S9"/>
<dbReference type="InterPro" id="IPR029034">
    <property type="entry name" value="Cystine-knot_cytokine"/>
</dbReference>
<keyword evidence="5 6" id="KW-0732">Signal</keyword>
<evidence type="ECO:0000256" key="1">
    <source>
        <dbReference type="ARBA" id="ARBA00004613"/>
    </source>
</evidence>
<accession>A0A9P0K3S9</accession>
<keyword evidence="4" id="KW-0964">Secreted</keyword>
<evidence type="ECO:0000313" key="7">
    <source>
        <dbReference type="EMBL" id="CAH1966887.1"/>
    </source>
</evidence>
<dbReference type="Pfam" id="PF05806">
    <property type="entry name" value="Noggin"/>
    <property type="match status" value="1"/>
</dbReference>
<comment type="caution">
    <text evidence="7">The sequence shown here is derived from an EMBL/GenBank/DDBJ whole genome shotgun (WGS) entry which is preliminary data.</text>
</comment>
<dbReference type="GO" id="GO:0005102">
    <property type="term" value="F:signaling receptor binding"/>
    <property type="evidence" value="ECO:0007669"/>
    <property type="project" value="TreeGrafter"/>
</dbReference>
<dbReference type="OrthoDB" id="5950649at2759"/>
<keyword evidence="8" id="KW-1185">Reference proteome</keyword>
<dbReference type="PANTHER" id="PTHR39940:SF4">
    <property type="entry name" value="PROTEIN TRUNK"/>
    <property type="match status" value="1"/>
</dbReference>
<evidence type="ECO:0000313" key="8">
    <source>
        <dbReference type="Proteomes" id="UP001152888"/>
    </source>
</evidence>
<dbReference type="GO" id="GO:0005576">
    <property type="term" value="C:extracellular region"/>
    <property type="evidence" value="ECO:0007669"/>
    <property type="project" value="UniProtKB-SubCell"/>
</dbReference>
<reference evidence="7" key="1">
    <citation type="submission" date="2022-03" db="EMBL/GenBank/DDBJ databases">
        <authorList>
            <person name="Sayadi A."/>
        </authorList>
    </citation>
    <scope>NUCLEOTIDE SEQUENCE</scope>
</reference>
<feature type="signal peptide" evidence="6">
    <location>
        <begin position="1"/>
        <end position="17"/>
    </location>
</feature>
<dbReference type="PANTHER" id="PTHR39940">
    <property type="entry name" value="PROTHORACICOTROPIC HORMONE, ISOFORM F"/>
    <property type="match status" value="1"/>
</dbReference>
<dbReference type="EMBL" id="CAKOFQ010006739">
    <property type="protein sequence ID" value="CAH1966887.1"/>
    <property type="molecule type" value="Genomic_DNA"/>
</dbReference>
<evidence type="ECO:0000256" key="5">
    <source>
        <dbReference type="ARBA" id="ARBA00022729"/>
    </source>
</evidence>
<dbReference type="Proteomes" id="UP001152888">
    <property type="component" value="Unassembled WGS sequence"/>
</dbReference>
<evidence type="ECO:0000256" key="4">
    <source>
        <dbReference type="ARBA" id="ARBA00022525"/>
    </source>
</evidence>
<evidence type="ECO:0000256" key="3">
    <source>
        <dbReference type="ARBA" id="ARBA00022473"/>
    </source>
</evidence>
<dbReference type="Gene3D" id="1.10.287.520">
    <property type="entry name" value="Helix hairpin bin"/>
    <property type="match status" value="1"/>
</dbReference>
<evidence type="ECO:0000256" key="6">
    <source>
        <dbReference type="SAM" id="SignalP"/>
    </source>
</evidence>
<dbReference type="Gene3D" id="2.10.90.10">
    <property type="entry name" value="Cystine-knot cytokines"/>
    <property type="match status" value="1"/>
</dbReference>
<dbReference type="InterPro" id="IPR052876">
    <property type="entry name" value="Insect_Hormone_Regulators"/>
</dbReference>
<organism evidence="7 8">
    <name type="scientific">Acanthoscelides obtectus</name>
    <name type="common">Bean weevil</name>
    <name type="synonym">Bruchus obtectus</name>
    <dbReference type="NCBI Taxonomy" id="200917"/>
    <lineage>
        <taxon>Eukaryota</taxon>
        <taxon>Metazoa</taxon>
        <taxon>Ecdysozoa</taxon>
        <taxon>Arthropoda</taxon>
        <taxon>Hexapoda</taxon>
        <taxon>Insecta</taxon>
        <taxon>Pterygota</taxon>
        <taxon>Neoptera</taxon>
        <taxon>Endopterygota</taxon>
        <taxon>Coleoptera</taxon>
        <taxon>Polyphaga</taxon>
        <taxon>Cucujiformia</taxon>
        <taxon>Chrysomeloidea</taxon>
        <taxon>Chrysomelidae</taxon>
        <taxon>Bruchinae</taxon>
        <taxon>Bruchini</taxon>
        <taxon>Acanthoscelides</taxon>
    </lineage>
</organism>
<comment type="similarity">
    <text evidence="2">Belongs to the noggin family.</text>
</comment>
<feature type="chain" id="PRO_5040426446" evidence="6">
    <location>
        <begin position="18"/>
        <end position="240"/>
    </location>
</feature>